<feature type="domain" description="Nitroreductase" evidence="3">
    <location>
        <begin position="73"/>
        <end position="145"/>
    </location>
</feature>
<evidence type="ECO:0000313" key="4">
    <source>
        <dbReference type="EMBL" id="UWP78877.1"/>
    </source>
</evidence>
<gene>
    <name evidence="4" type="ORF">Dfulv_27305</name>
</gene>
<dbReference type="PANTHER" id="PTHR43673">
    <property type="entry name" value="NAD(P)H NITROREDUCTASE YDGI-RELATED"/>
    <property type="match status" value="1"/>
</dbReference>
<dbReference type="InterPro" id="IPR029479">
    <property type="entry name" value="Nitroreductase"/>
</dbReference>
<accession>A0ABY5VMH2</accession>
<reference evidence="4" key="1">
    <citation type="submission" date="2021-04" db="EMBL/GenBank/DDBJ databases">
        <authorList>
            <person name="Hartkoorn R.C."/>
            <person name="Beaudoing E."/>
            <person name="Hot D."/>
        </authorList>
    </citation>
    <scope>NUCLEOTIDE SEQUENCE</scope>
    <source>
        <strain evidence="4">NRRL B-16292</strain>
    </source>
</reference>
<dbReference type="Pfam" id="PF00881">
    <property type="entry name" value="Nitroreductase"/>
    <property type="match status" value="2"/>
</dbReference>
<name>A0ABY5VMH2_9ACTN</name>
<organism evidence="4 5">
    <name type="scientific">Dactylosporangium fulvum</name>
    <dbReference type="NCBI Taxonomy" id="53359"/>
    <lineage>
        <taxon>Bacteria</taxon>
        <taxon>Bacillati</taxon>
        <taxon>Actinomycetota</taxon>
        <taxon>Actinomycetes</taxon>
        <taxon>Micromonosporales</taxon>
        <taxon>Micromonosporaceae</taxon>
        <taxon>Dactylosporangium</taxon>
    </lineage>
</organism>
<reference evidence="4" key="2">
    <citation type="submission" date="2022-09" db="EMBL/GenBank/DDBJ databases">
        <title>Biosynthetic gene clusters of Dactylosporangioum fulvum.</title>
        <authorList>
            <person name="Caradec T."/>
        </authorList>
    </citation>
    <scope>NUCLEOTIDE SEQUENCE</scope>
    <source>
        <strain evidence="4">NRRL B-16292</strain>
    </source>
</reference>
<sequence length="171" mass="19222">METWDAIQARRDVREFADRPVPQPQLDQILDAGRRAPSSQNTQPWDFVVVTQRERLGELSTVWQGAGHVAQSAATVALVAPIPRDEHQRTQIMFDLGQAAMSIQTEAADLGIGTGHSAVGDQERARRILGIPEGRFCAYLIPMGYPADRPLQPVERPNRRPFNEVVHREHW</sequence>
<dbReference type="InterPro" id="IPR000415">
    <property type="entry name" value="Nitroreductase-like"/>
</dbReference>
<dbReference type="EMBL" id="CP073720">
    <property type="protein sequence ID" value="UWP78877.1"/>
    <property type="molecule type" value="Genomic_DNA"/>
</dbReference>
<dbReference type="Gene3D" id="3.40.109.10">
    <property type="entry name" value="NADH Oxidase"/>
    <property type="match status" value="1"/>
</dbReference>
<proteinExistence type="inferred from homology"/>
<feature type="domain" description="Nitroreductase" evidence="3">
    <location>
        <begin position="7"/>
        <end position="58"/>
    </location>
</feature>
<evidence type="ECO:0000313" key="5">
    <source>
        <dbReference type="Proteomes" id="UP001059617"/>
    </source>
</evidence>
<comment type="similarity">
    <text evidence="1">Belongs to the nitroreductase family.</text>
</comment>
<dbReference type="RefSeq" id="WP_259856300.1">
    <property type="nucleotide sequence ID" value="NZ_BAAAST010000075.1"/>
</dbReference>
<evidence type="ECO:0000259" key="3">
    <source>
        <dbReference type="Pfam" id="PF00881"/>
    </source>
</evidence>
<protein>
    <submittedName>
        <fullName evidence="4">Nitroreductase family protein</fullName>
    </submittedName>
</protein>
<evidence type="ECO:0000256" key="2">
    <source>
        <dbReference type="ARBA" id="ARBA00023002"/>
    </source>
</evidence>
<keyword evidence="2" id="KW-0560">Oxidoreductase</keyword>
<dbReference type="SUPFAM" id="SSF55469">
    <property type="entry name" value="FMN-dependent nitroreductase-like"/>
    <property type="match status" value="1"/>
</dbReference>
<keyword evidence="5" id="KW-1185">Reference proteome</keyword>
<evidence type="ECO:0000256" key="1">
    <source>
        <dbReference type="ARBA" id="ARBA00007118"/>
    </source>
</evidence>
<dbReference type="PANTHER" id="PTHR43673:SF10">
    <property type="entry name" value="NADH DEHYDROGENASE_NAD(P)H NITROREDUCTASE XCC3605-RELATED"/>
    <property type="match status" value="1"/>
</dbReference>
<dbReference type="Proteomes" id="UP001059617">
    <property type="component" value="Chromosome"/>
</dbReference>